<protein>
    <recommendedName>
        <fullName evidence="3">AAA domain-containing protein</fullName>
    </recommendedName>
</protein>
<dbReference type="Proteomes" id="UP001224644">
    <property type="component" value="Unassembled WGS sequence"/>
</dbReference>
<dbReference type="PANTHER" id="PTHR43384">
    <property type="entry name" value="SEPTUM SITE-DETERMINING PROTEIN MIND HOMOLOG, CHLOROPLASTIC-RELATED"/>
    <property type="match status" value="1"/>
</dbReference>
<sequence length="376" mass="40842">MNCFLIAAERGTARVQALAELAEGLGYTVLYASDFSALHRDRAFNEARRPLVLVPEGQGAVEGAIQLARAEPSRAFVVYVADALAPELYKALVRSQSGEWIGWGNATQELRDVTKGLGVTEPADRNARIVSFLPSKGGVGNTTLAVETGVRLSSRRKLPLRIALLDLNLQGGTLADALDVEPRFDIAEIVAQPERLDEQLVDVFTSRHTPRLDVFACPPRRIALGDVPPAILFTFIDTIARRYEAILVDLPQAWLPWIDNILQGSDAIVLSGGATVPALRVLTQSLAHLETLEIPTDRLAVAVNACETDLFGRIAHRAQIERPLSGRSVFYLRRDAATADGALDAGRSLFEIAPNARLTRDIGRLAEWCVTAAKLA</sequence>
<keyword evidence="2" id="KW-1185">Reference proteome</keyword>
<dbReference type="SUPFAM" id="SSF52540">
    <property type="entry name" value="P-loop containing nucleoside triphosphate hydrolases"/>
    <property type="match status" value="1"/>
</dbReference>
<name>A0ABT8BL58_9HYPH</name>
<dbReference type="EMBL" id="JAUFPX010000014">
    <property type="protein sequence ID" value="MDN3591909.1"/>
    <property type="molecule type" value="Genomic_DNA"/>
</dbReference>
<gene>
    <name evidence="1" type="ORF">QWZ12_15005</name>
</gene>
<dbReference type="RefSeq" id="WP_238227532.1">
    <property type="nucleotide sequence ID" value="NZ_BPQD01000029.1"/>
</dbReference>
<evidence type="ECO:0000313" key="2">
    <source>
        <dbReference type="Proteomes" id="UP001224644"/>
    </source>
</evidence>
<dbReference type="Gene3D" id="3.40.50.300">
    <property type="entry name" value="P-loop containing nucleotide triphosphate hydrolases"/>
    <property type="match status" value="1"/>
</dbReference>
<comment type="caution">
    <text evidence="1">The sequence shown here is derived from an EMBL/GenBank/DDBJ whole genome shotgun (WGS) entry which is preliminary data.</text>
</comment>
<evidence type="ECO:0000313" key="1">
    <source>
        <dbReference type="EMBL" id="MDN3591909.1"/>
    </source>
</evidence>
<evidence type="ECO:0008006" key="3">
    <source>
        <dbReference type="Google" id="ProtNLM"/>
    </source>
</evidence>
<reference evidence="2" key="1">
    <citation type="journal article" date="2019" name="Int. J. Syst. Evol. Microbiol.">
        <title>The Global Catalogue of Microorganisms (GCM) 10K type strain sequencing project: providing services to taxonomists for standard genome sequencing and annotation.</title>
        <authorList>
            <consortium name="The Broad Institute Genomics Platform"/>
            <consortium name="The Broad Institute Genome Sequencing Center for Infectious Disease"/>
            <person name="Wu L."/>
            <person name="Ma J."/>
        </authorList>
    </citation>
    <scope>NUCLEOTIDE SEQUENCE [LARGE SCALE GENOMIC DNA]</scope>
    <source>
        <strain evidence="2">CECT 7069</strain>
    </source>
</reference>
<dbReference type="InterPro" id="IPR050625">
    <property type="entry name" value="ParA/MinD_ATPase"/>
</dbReference>
<dbReference type="PANTHER" id="PTHR43384:SF13">
    <property type="entry name" value="SLR0110 PROTEIN"/>
    <property type="match status" value="1"/>
</dbReference>
<proteinExistence type="predicted"/>
<organism evidence="1 2">
    <name type="scientific">Methylobacterium adhaesivum</name>
    <dbReference type="NCBI Taxonomy" id="333297"/>
    <lineage>
        <taxon>Bacteria</taxon>
        <taxon>Pseudomonadati</taxon>
        <taxon>Pseudomonadota</taxon>
        <taxon>Alphaproteobacteria</taxon>
        <taxon>Hyphomicrobiales</taxon>
        <taxon>Methylobacteriaceae</taxon>
        <taxon>Methylobacterium</taxon>
    </lineage>
</organism>
<dbReference type="InterPro" id="IPR027417">
    <property type="entry name" value="P-loop_NTPase"/>
</dbReference>
<accession>A0ABT8BL58</accession>